<reference evidence="2 3" key="1">
    <citation type="journal article" date="2016" name="Mol. Biol. Evol.">
        <title>Comparative Genomics of Early-Diverging Mushroom-Forming Fungi Provides Insights into the Origins of Lignocellulose Decay Capabilities.</title>
        <authorList>
            <person name="Nagy L.G."/>
            <person name="Riley R."/>
            <person name="Tritt A."/>
            <person name="Adam C."/>
            <person name="Daum C."/>
            <person name="Floudas D."/>
            <person name="Sun H."/>
            <person name="Yadav J.S."/>
            <person name="Pangilinan J."/>
            <person name="Larsson K.H."/>
            <person name="Matsuura K."/>
            <person name="Barry K."/>
            <person name="Labutti K."/>
            <person name="Kuo R."/>
            <person name="Ohm R.A."/>
            <person name="Bhattacharya S.S."/>
            <person name="Shirouzu T."/>
            <person name="Yoshinaga Y."/>
            <person name="Martin F.M."/>
            <person name="Grigoriev I.V."/>
            <person name="Hibbett D.S."/>
        </authorList>
    </citation>
    <scope>NUCLEOTIDE SEQUENCE [LARGE SCALE GENOMIC DNA]</scope>
    <source>
        <strain evidence="2 3">CBS 109695</strain>
    </source>
</reference>
<dbReference type="Gene3D" id="3.40.50.720">
    <property type="entry name" value="NAD(P)-binding Rossmann-like Domain"/>
    <property type="match status" value="1"/>
</dbReference>
<dbReference type="InterPro" id="IPR052184">
    <property type="entry name" value="SDR_enzymes"/>
</dbReference>
<sequence>MSSYAITGAARGLGFEFVRQLSLKPENTVFALVRSLSTSQKLAALDAKNVHILQADITDVAALKIAAATVHKITGGSLDYLINNAAFIEATRNNNNLDGYPEGQEALLEKDLTESFHVNVVGVVHTINTFLPLLRKGSAKKVITISSGMGDVDLVLRSGVTNSGPYSISKTAVNMVVAKYAAQYKAEGLVFVAVSPGVVNTATKEPTPEEVEGYQKMMAIFRTFKPDYQGAITPEQSVLLMLGLIDKWTVEDTGAFLSHHGNKEWL</sequence>
<dbReference type="InterPro" id="IPR036291">
    <property type="entry name" value="NAD(P)-bd_dom_sf"/>
</dbReference>
<feature type="non-terminal residue" evidence="2">
    <location>
        <position position="266"/>
    </location>
</feature>
<dbReference type="AlphaFoldDB" id="A0A166A080"/>
<dbReference type="SUPFAM" id="SSF51735">
    <property type="entry name" value="NAD(P)-binding Rossmann-fold domains"/>
    <property type="match status" value="1"/>
</dbReference>
<organism evidence="2 3">
    <name type="scientific">Athelia psychrophila</name>
    <dbReference type="NCBI Taxonomy" id="1759441"/>
    <lineage>
        <taxon>Eukaryota</taxon>
        <taxon>Fungi</taxon>
        <taxon>Dikarya</taxon>
        <taxon>Basidiomycota</taxon>
        <taxon>Agaricomycotina</taxon>
        <taxon>Agaricomycetes</taxon>
        <taxon>Agaricomycetidae</taxon>
        <taxon>Atheliales</taxon>
        <taxon>Atheliaceae</taxon>
        <taxon>Athelia</taxon>
    </lineage>
</organism>
<proteinExistence type="predicted"/>
<evidence type="ECO:0000256" key="1">
    <source>
        <dbReference type="ARBA" id="ARBA00022857"/>
    </source>
</evidence>
<evidence type="ECO:0000313" key="2">
    <source>
        <dbReference type="EMBL" id="KZP11112.1"/>
    </source>
</evidence>
<dbReference type="PANTHER" id="PTHR45458:SF3">
    <property type="entry name" value="CHAIN DEHYDROGENASE (ATSC), PUTATIVE-RELATED"/>
    <property type="match status" value="1"/>
</dbReference>
<evidence type="ECO:0000313" key="3">
    <source>
        <dbReference type="Proteomes" id="UP000076532"/>
    </source>
</evidence>
<dbReference type="PRINTS" id="PR00081">
    <property type="entry name" value="GDHRDH"/>
</dbReference>
<accession>A0A166A080</accession>
<dbReference type="PROSITE" id="PS00061">
    <property type="entry name" value="ADH_SHORT"/>
    <property type="match status" value="1"/>
</dbReference>
<dbReference type="Pfam" id="PF00106">
    <property type="entry name" value="adh_short"/>
    <property type="match status" value="1"/>
</dbReference>
<dbReference type="InterPro" id="IPR002347">
    <property type="entry name" value="SDR_fam"/>
</dbReference>
<name>A0A166A080_9AGAM</name>
<protein>
    <submittedName>
        <fullName evidence="2">NAD(P)-binding protein</fullName>
    </submittedName>
</protein>
<dbReference type="PANTHER" id="PTHR45458">
    <property type="entry name" value="SHORT-CHAIN DEHYDROGENASE/REDUCTASE SDR"/>
    <property type="match status" value="1"/>
</dbReference>
<keyword evidence="3" id="KW-1185">Reference proteome</keyword>
<dbReference type="InterPro" id="IPR020904">
    <property type="entry name" value="Sc_DH/Rdtase_CS"/>
</dbReference>
<dbReference type="GO" id="GO:0016616">
    <property type="term" value="F:oxidoreductase activity, acting on the CH-OH group of donors, NAD or NADP as acceptor"/>
    <property type="evidence" value="ECO:0007669"/>
    <property type="project" value="TreeGrafter"/>
</dbReference>
<dbReference type="CDD" id="cd05325">
    <property type="entry name" value="carb_red_sniffer_like_SDR_c"/>
    <property type="match status" value="1"/>
</dbReference>
<dbReference type="EMBL" id="KV417668">
    <property type="protein sequence ID" value="KZP11112.1"/>
    <property type="molecule type" value="Genomic_DNA"/>
</dbReference>
<dbReference type="OrthoDB" id="9876299at2759"/>
<dbReference type="Proteomes" id="UP000076532">
    <property type="component" value="Unassembled WGS sequence"/>
</dbReference>
<gene>
    <name evidence="2" type="ORF">FIBSPDRAFT_800594</name>
</gene>
<keyword evidence="1" id="KW-0521">NADP</keyword>